<dbReference type="InterPro" id="IPR001851">
    <property type="entry name" value="ABC_transp_permease"/>
</dbReference>
<feature type="transmembrane region" description="Helical" evidence="6">
    <location>
        <begin position="12"/>
        <end position="36"/>
    </location>
</feature>
<accession>E3DS24</accession>
<keyword evidence="3 6" id="KW-0812">Transmembrane</keyword>
<dbReference type="CDD" id="cd06580">
    <property type="entry name" value="TM_PBP1_transp_TpRbsC_like"/>
    <property type="match status" value="1"/>
</dbReference>
<dbReference type="OrthoDB" id="45037at2"/>
<reference evidence="8" key="1">
    <citation type="submission" date="2010-10" db="EMBL/GenBank/DDBJ databases">
        <title>The complete genome of Halanaerobium praevalens DSM 2228.</title>
        <authorList>
            <consortium name="US DOE Joint Genome Institute (JGI-PGF)"/>
            <person name="Lucas S."/>
            <person name="Copeland A."/>
            <person name="Lapidus A."/>
            <person name="Glavina del Rio T."/>
            <person name="Dalin E."/>
            <person name="Tice H."/>
            <person name="Bruce D."/>
            <person name="Goodwin L."/>
            <person name="Pitluck S."/>
            <person name="Kyrpides N."/>
            <person name="Mavromatis K."/>
            <person name="Ivanova N."/>
            <person name="Ovchinnikova G."/>
            <person name="Chertkov O."/>
            <person name="Detter J.C."/>
            <person name="Han C."/>
            <person name="Larimer F."/>
            <person name="Land M."/>
            <person name="Hauser L."/>
            <person name="Markowitz V."/>
            <person name="Cheng J.-F."/>
            <person name="Hugenholtz P."/>
            <person name="Woyke T."/>
            <person name="Wu D."/>
            <person name="Tindall B."/>
            <person name="Pomrenke H.G."/>
            <person name="Brambilla E."/>
            <person name="Klenk H.-P."/>
            <person name="Eisen J.A."/>
        </authorList>
    </citation>
    <scope>NUCLEOTIDE SEQUENCE [LARGE SCALE GENOMIC DNA]</scope>
    <source>
        <strain evidence="8">ATCC 33744 / DSM 2228 / GSL</strain>
    </source>
</reference>
<keyword evidence="5 6" id="KW-0472">Membrane</keyword>
<dbReference type="GO" id="GO:0022857">
    <property type="term" value="F:transmembrane transporter activity"/>
    <property type="evidence" value="ECO:0007669"/>
    <property type="project" value="InterPro"/>
</dbReference>
<evidence type="ECO:0000256" key="6">
    <source>
        <dbReference type="SAM" id="Phobius"/>
    </source>
</evidence>
<evidence type="ECO:0000256" key="5">
    <source>
        <dbReference type="ARBA" id="ARBA00023136"/>
    </source>
</evidence>
<evidence type="ECO:0000256" key="4">
    <source>
        <dbReference type="ARBA" id="ARBA00022989"/>
    </source>
</evidence>
<keyword evidence="4 6" id="KW-1133">Transmembrane helix</keyword>
<keyword evidence="8" id="KW-1185">Reference proteome</keyword>
<dbReference type="Proteomes" id="UP000006866">
    <property type="component" value="Chromosome"/>
</dbReference>
<evidence type="ECO:0000313" key="7">
    <source>
        <dbReference type="EMBL" id="ADO77148.1"/>
    </source>
</evidence>
<feature type="transmembrane region" description="Helical" evidence="6">
    <location>
        <begin position="113"/>
        <end position="133"/>
    </location>
</feature>
<dbReference type="GO" id="GO:0005886">
    <property type="term" value="C:plasma membrane"/>
    <property type="evidence" value="ECO:0007669"/>
    <property type="project" value="UniProtKB-SubCell"/>
</dbReference>
<sequence length="371" mass="39795">MNNNKFSNLKSLISNIGISVLSIVVALIFGVFFILLTEESPATAYQALYFGAFGNFRNILNTLWRSTPLILTGLAFALPYRAGLINIGAEGQFVMGGFAAGVAGYYFTSLPVFIHLPLAILAGVLAGALWAGLSGWLKAKMNVNEVISTIMLNHIAIALTINYGINKLRTSTRMATPRIMDSAKLIRFKDMASSSFWSKLPFVELFADPGIRLHFNFILTLIVAVVLWYVLFKTTIGYEFRAVGSNPSAAEYGGIKADKTIIWTMLIGGAVAGLAGAGEALGTHFSFMAGMDAGYGFTGIAVGLIGQAHPLGVIFGGLLFGALNQGGLEMQFAGVPSEIVNIIQALVIFFVASLQILKVFIKNKKEKEGVE</sequence>
<dbReference type="AlphaFoldDB" id="E3DS24"/>
<feature type="transmembrane region" description="Helical" evidence="6">
    <location>
        <begin position="295"/>
        <end position="322"/>
    </location>
</feature>
<name>E3DS24_HALPG</name>
<evidence type="ECO:0000256" key="3">
    <source>
        <dbReference type="ARBA" id="ARBA00022692"/>
    </source>
</evidence>
<dbReference type="PANTHER" id="PTHR47089">
    <property type="entry name" value="ABC TRANSPORTER, PERMEASE PROTEIN"/>
    <property type="match status" value="1"/>
</dbReference>
<dbReference type="STRING" id="572479.Hprae_0994"/>
<dbReference type="EMBL" id="CP002175">
    <property type="protein sequence ID" value="ADO77148.1"/>
    <property type="molecule type" value="Genomic_DNA"/>
</dbReference>
<evidence type="ECO:0000313" key="8">
    <source>
        <dbReference type="Proteomes" id="UP000006866"/>
    </source>
</evidence>
<feature type="transmembrane region" description="Helical" evidence="6">
    <location>
        <begin position="213"/>
        <end position="232"/>
    </location>
</feature>
<organism evidence="7 8">
    <name type="scientific">Halanaerobium praevalens (strain ATCC 33744 / DSM 2228 / GSL)</name>
    <dbReference type="NCBI Taxonomy" id="572479"/>
    <lineage>
        <taxon>Bacteria</taxon>
        <taxon>Bacillati</taxon>
        <taxon>Bacillota</taxon>
        <taxon>Clostridia</taxon>
        <taxon>Halanaerobiales</taxon>
        <taxon>Halanaerobiaceae</taxon>
        <taxon>Halanaerobium</taxon>
    </lineage>
</organism>
<feature type="transmembrane region" description="Helical" evidence="6">
    <location>
        <begin position="87"/>
        <end position="107"/>
    </location>
</feature>
<dbReference type="eggNOG" id="COG4603">
    <property type="taxonomic scope" value="Bacteria"/>
</dbReference>
<feature type="transmembrane region" description="Helical" evidence="6">
    <location>
        <begin position="342"/>
        <end position="361"/>
    </location>
</feature>
<evidence type="ECO:0000256" key="2">
    <source>
        <dbReference type="ARBA" id="ARBA00022475"/>
    </source>
</evidence>
<protein>
    <submittedName>
        <fullName evidence="7">Inner-membrane translocator</fullName>
    </submittedName>
</protein>
<comment type="subcellular location">
    <subcellularLocation>
        <location evidence="1">Cell membrane</location>
        <topology evidence="1">Multi-pass membrane protein</topology>
    </subcellularLocation>
</comment>
<dbReference type="KEGG" id="hpk:Hprae_0994"/>
<feature type="transmembrane region" description="Helical" evidence="6">
    <location>
        <begin position="145"/>
        <end position="165"/>
    </location>
</feature>
<gene>
    <name evidence="7" type="ordered locus">Hprae_0994</name>
</gene>
<reference evidence="7 8" key="2">
    <citation type="journal article" date="2011" name="Stand. Genomic Sci.">
        <title>Complete genome sequence of the extremely halophilic Halanaerobium praevalens type strain (GSL).</title>
        <authorList>
            <person name="Ivanova N."/>
            <person name="Sikorski J."/>
            <person name="Chertkov O."/>
            <person name="Nolan M."/>
            <person name="Lucas S."/>
            <person name="Hammon N."/>
            <person name="Deshpande S."/>
            <person name="Cheng J.F."/>
            <person name="Tapia R."/>
            <person name="Han C."/>
            <person name="Goodwin L."/>
            <person name="Pitluck S."/>
            <person name="Huntemann M."/>
            <person name="Liolios K."/>
            <person name="Pagani I."/>
            <person name="Mavromatis K."/>
            <person name="Ovchinikova G."/>
            <person name="Pati A."/>
            <person name="Chen A."/>
            <person name="Palaniappan K."/>
            <person name="Land M."/>
            <person name="Hauser L."/>
            <person name="Brambilla E.M."/>
            <person name="Kannan K.P."/>
            <person name="Rohde M."/>
            <person name="Tindall B.J."/>
            <person name="Goker M."/>
            <person name="Detter J.C."/>
            <person name="Woyke T."/>
            <person name="Bristow J."/>
            <person name="Eisen J.A."/>
            <person name="Markowitz V."/>
            <person name="Hugenholtz P."/>
            <person name="Kyrpides N.C."/>
            <person name="Klenk H.P."/>
            <person name="Lapidus A."/>
        </authorList>
    </citation>
    <scope>NUCLEOTIDE SEQUENCE [LARGE SCALE GENOMIC DNA]</scope>
    <source>
        <strain evidence="8">ATCC 33744 / DSM 2228 / GSL</strain>
    </source>
</reference>
<dbReference type="PATRIC" id="fig|572479.3.peg.1004"/>
<evidence type="ECO:0000256" key="1">
    <source>
        <dbReference type="ARBA" id="ARBA00004651"/>
    </source>
</evidence>
<dbReference type="HOGENOM" id="CLU_040769_0_2_9"/>
<keyword evidence="2" id="KW-1003">Cell membrane</keyword>
<dbReference type="PANTHER" id="PTHR47089:SF1">
    <property type="entry name" value="GUANOSINE ABC TRANSPORTER PERMEASE PROTEIN NUPP"/>
    <property type="match status" value="1"/>
</dbReference>
<proteinExistence type="predicted"/>
<dbReference type="Pfam" id="PF02653">
    <property type="entry name" value="BPD_transp_2"/>
    <property type="match status" value="1"/>
</dbReference>